<dbReference type="PROSITE" id="PS00135">
    <property type="entry name" value="TRYPSIN_SER"/>
    <property type="match status" value="1"/>
</dbReference>
<dbReference type="PANTHER" id="PTHR24253:SF153">
    <property type="entry name" value="SERINE PROTEASE HEPSIN"/>
    <property type="match status" value="1"/>
</dbReference>
<proteinExistence type="predicted"/>
<dbReference type="InterPro" id="IPR009003">
    <property type="entry name" value="Peptidase_S1_PA"/>
</dbReference>
<dbReference type="InterPro" id="IPR033116">
    <property type="entry name" value="TRYPSIN_SER"/>
</dbReference>
<name>A0AAF3EH22_9BILA</name>
<dbReference type="InterPro" id="IPR043504">
    <property type="entry name" value="Peptidase_S1_PA_chymotrypsin"/>
</dbReference>
<dbReference type="Gene3D" id="2.40.10.10">
    <property type="entry name" value="Trypsin-like serine proteases"/>
    <property type="match status" value="2"/>
</dbReference>
<dbReference type="GO" id="GO:0004252">
    <property type="term" value="F:serine-type endopeptidase activity"/>
    <property type="evidence" value="ECO:0007669"/>
    <property type="project" value="InterPro"/>
</dbReference>
<dbReference type="PROSITE" id="PS50240">
    <property type="entry name" value="TRYPSIN_DOM"/>
    <property type="match status" value="1"/>
</dbReference>
<accession>A0AAF3EH22</accession>
<organism evidence="3 4">
    <name type="scientific">Mesorhabditis belari</name>
    <dbReference type="NCBI Taxonomy" id="2138241"/>
    <lineage>
        <taxon>Eukaryota</taxon>
        <taxon>Metazoa</taxon>
        <taxon>Ecdysozoa</taxon>
        <taxon>Nematoda</taxon>
        <taxon>Chromadorea</taxon>
        <taxon>Rhabditida</taxon>
        <taxon>Rhabditina</taxon>
        <taxon>Rhabditomorpha</taxon>
        <taxon>Rhabditoidea</taxon>
        <taxon>Rhabditidae</taxon>
        <taxon>Mesorhabditinae</taxon>
        <taxon>Mesorhabditis</taxon>
    </lineage>
</organism>
<reference evidence="4" key="1">
    <citation type="submission" date="2024-02" db="UniProtKB">
        <authorList>
            <consortium name="WormBaseParasite"/>
        </authorList>
    </citation>
    <scope>IDENTIFICATION</scope>
</reference>
<protein>
    <submittedName>
        <fullName evidence="4">Peptidase S1 domain-containing protein</fullName>
    </submittedName>
</protein>
<dbReference type="GO" id="GO:0006508">
    <property type="term" value="P:proteolysis"/>
    <property type="evidence" value="ECO:0007669"/>
    <property type="project" value="InterPro"/>
</dbReference>
<evidence type="ECO:0000256" key="1">
    <source>
        <dbReference type="ARBA" id="ARBA00023157"/>
    </source>
</evidence>
<keyword evidence="1" id="KW-1015">Disulfide bond</keyword>
<dbReference type="Proteomes" id="UP000887575">
    <property type="component" value="Unassembled WGS sequence"/>
</dbReference>
<evidence type="ECO:0000313" key="4">
    <source>
        <dbReference type="WBParaSite" id="MBELARI_LOCUS13256"/>
    </source>
</evidence>
<dbReference type="PRINTS" id="PR00722">
    <property type="entry name" value="CHYMOTRYPSIN"/>
</dbReference>
<dbReference type="InterPro" id="IPR001314">
    <property type="entry name" value="Peptidase_S1A"/>
</dbReference>
<sequence>MDLLNVLELFFYLIFLEEEPKRDFECGKVNVEPASWTFGPRNLKIKQGEDAKDLSYPYFVRVEHVDDDTNELTNCGGSYIAPGWVLTAASCVRKNVQWYYYLKYRYVRDNKFEVQGPQQIARVWNDGDVALLKLDSDINTDDDLGKRVCLRARPLMMKQPMIAFGMGDGERTQVQEAVLRVDCLDDEETFCGRGKATTRGDSGGPLVAKFGDLWYQVGIISDSSTLAYTKATPITRKLCDWLNKETETTIC</sequence>
<dbReference type="SMART" id="SM00020">
    <property type="entry name" value="Tryp_SPc"/>
    <property type="match status" value="1"/>
</dbReference>
<evidence type="ECO:0000259" key="2">
    <source>
        <dbReference type="PROSITE" id="PS50240"/>
    </source>
</evidence>
<dbReference type="AlphaFoldDB" id="A0AAF3EH22"/>
<feature type="domain" description="Peptidase S1" evidence="2">
    <location>
        <begin position="45"/>
        <end position="247"/>
    </location>
</feature>
<evidence type="ECO:0000313" key="3">
    <source>
        <dbReference type="Proteomes" id="UP000887575"/>
    </source>
</evidence>
<dbReference type="WBParaSite" id="MBELARI_LOCUS13256">
    <property type="protein sequence ID" value="MBELARI_LOCUS13256"/>
    <property type="gene ID" value="MBELARI_LOCUS13256"/>
</dbReference>
<dbReference type="Pfam" id="PF00089">
    <property type="entry name" value="Trypsin"/>
    <property type="match status" value="1"/>
</dbReference>
<keyword evidence="3" id="KW-1185">Reference proteome</keyword>
<dbReference type="InterPro" id="IPR001254">
    <property type="entry name" value="Trypsin_dom"/>
</dbReference>
<dbReference type="SUPFAM" id="SSF50494">
    <property type="entry name" value="Trypsin-like serine proteases"/>
    <property type="match status" value="1"/>
</dbReference>
<dbReference type="PANTHER" id="PTHR24253">
    <property type="entry name" value="TRANSMEMBRANE PROTEASE SERINE"/>
    <property type="match status" value="1"/>
</dbReference>